<proteinExistence type="predicted"/>
<accession>A0A9W9CHD7</accession>
<feature type="compositionally biased region" description="Basic and acidic residues" evidence="1">
    <location>
        <begin position="97"/>
        <end position="107"/>
    </location>
</feature>
<feature type="compositionally biased region" description="Polar residues" evidence="1">
    <location>
        <begin position="71"/>
        <end position="82"/>
    </location>
</feature>
<name>A0A9W9CHD7_9PLEO</name>
<evidence type="ECO:0000256" key="1">
    <source>
        <dbReference type="SAM" id="MobiDB-lite"/>
    </source>
</evidence>
<evidence type="ECO:0000313" key="3">
    <source>
        <dbReference type="Proteomes" id="UP001140560"/>
    </source>
</evidence>
<dbReference type="AlphaFoldDB" id="A0A9W9CHD7"/>
<dbReference type="Proteomes" id="UP001140560">
    <property type="component" value="Unassembled WGS sequence"/>
</dbReference>
<organism evidence="2 3">
    <name type="scientific">Neocucurbitaria cava</name>
    <dbReference type="NCBI Taxonomy" id="798079"/>
    <lineage>
        <taxon>Eukaryota</taxon>
        <taxon>Fungi</taxon>
        <taxon>Dikarya</taxon>
        <taxon>Ascomycota</taxon>
        <taxon>Pezizomycotina</taxon>
        <taxon>Dothideomycetes</taxon>
        <taxon>Pleosporomycetidae</taxon>
        <taxon>Pleosporales</taxon>
        <taxon>Pleosporineae</taxon>
        <taxon>Cucurbitariaceae</taxon>
        <taxon>Neocucurbitaria</taxon>
    </lineage>
</organism>
<reference evidence="2" key="1">
    <citation type="submission" date="2022-10" db="EMBL/GenBank/DDBJ databases">
        <title>Tapping the CABI collections for fungal endophytes: first genome assemblies for Collariella, Neodidymelliopsis, Ascochyta clinopodiicola, Didymella pomorum, Didymosphaeria variabile, Neocosmospora piperis and Neocucurbitaria cava.</title>
        <authorList>
            <person name="Hill R."/>
        </authorList>
    </citation>
    <scope>NUCLEOTIDE SEQUENCE</scope>
    <source>
        <strain evidence="2">IMI 356814</strain>
    </source>
</reference>
<dbReference type="EMBL" id="JAPEUY010000021">
    <property type="protein sequence ID" value="KAJ4362382.1"/>
    <property type="molecule type" value="Genomic_DNA"/>
</dbReference>
<evidence type="ECO:0000313" key="2">
    <source>
        <dbReference type="EMBL" id="KAJ4362382.1"/>
    </source>
</evidence>
<keyword evidence="3" id="KW-1185">Reference proteome</keyword>
<sequence length="120" mass="12826">MPVALKLRTFTRPIVQQTRVFQSTTSIRMASSNEYGQGKSHATGESAVPNKVQEAAPKGLEDALPEGVHPTGSNPNDQSTNKTHAKDGGDASIVPKKIQEKLPESVERAVPNAIHDTGDK</sequence>
<gene>
    <name evidence="2" type="ORF">N0V83_010475</name>
</gene>
<protein>
    <submittedName>
        <fullName evidence="2">Uncharacterized protein</fullName>
    </submittedName>
</protein>
<dbReference type="OrthoDB" id="2559882at2759"/>
<feature type="region of interest" description="Disordered" evidence="1">
    <location>
        <begin position="31"/>
        <end position="120"/>
    </location>
</feature>
<comment type="caution">
    <text evidence="2">The sequence shown here is derived from an EMBL/GenBank/DDBJ whole genome shotgun (WGS) entry which is preliminary data.</text>
</comment>